<dbReference type="Gene3D" id="1.20.5.4130">
    <property type="match status" value="1"/>
</dbReference>
<dbReference type="Gene3D" id="3.80.10.10">
    <property type="entry name" value="Ribonuclease Inhibitor"/>
    <property type="match status" value="1"/>
</dbReference>
<comment type="subcellular location">
    <subcellularLocation>
        <location evidence="2">Cytoplasm</location>
    </subcellularLocation>
</comment>
<evidence type="ECO:0000256" key="9">
    <source>
        <dbReference type="ARBA" id="ARBA00022821"/>
    </source>
</evidence>
<keyword evidence="4" id="KW-0963">Cytoplasm</keyword>
<dbReference type="Pfam" id="PF00931">
    <property type="entry name" value="NB-ARC"/>
    <property type="match status" value="1"/>
</dbReference>
<dbReference type="InterPro" id="IPR058922">
    <property type="entry name" value="WHD_DRP"/>
</dbReference>
<evidence type="ECO:0008006" key="16">
    <source>
        <dbReference type="Google" id="ProtNLM"/>
    </source>
</evidence>
<evidence type="ECO:0000259" key="13">
    <source>
        <dbReference type="Pfam" id="PF23559"/>
    </source>
</evidence>
<dbReference type="Pfam" id="PF23559">
    <property type="entry name" value="WHD_DRP"/>
    <property type="match status" value="1"/>
</dbReference>
<evidence type="ECO:0000256" key="6">
    <source>
        <dbReference type="ARBA" id="ARBA00022667"/>
    </source>
</evidence>
<keyword evidence="8" id="KW-0547">Nucleotide-binding</keyword>
<keyword evidence="7" id="KW-0677">Repeat</keyword>
<keyword evidence="11" id="KW-0472">Membrane</keyword>
<gene>
    <name evidence="14" type="ORF">DH2020_001502</name>
</gene>
<comment type="caution">
    <text evidence="14">The sequence shown here is derived from an EMBL/GenBank/DDBJ whole genome shotgun (WGS) entry which is preliminary data.</text>
</comment>
<evidence type="ECO:0000256" key="5">
    <source>
        <dbReference type="ARBA" id="ARBA00022614"/>
    </source>
</evidence>
<protein>
    <recommendedName>
        <fullName evidence="16">NB-ARC domain-containing protein</fullName>
    </recommendedName>
</protein>
<sequence>MSSVYFCAYWRFSELIIVEFITISVSPCFFLRFLLTIQPIQYSSRTTSPESIRSAYKEIESLKQVVELLDRSRRYIDTRFSNDIRTSQYLRERRVEVLNFFESHLSKQFPSEYQIVQLSYKHDGSYYAFTDCLRKRVNVLDGRIREAVRNLEHVLESLVSRFEEPDVVESLVSTLKEPLQLSVELDRVKREINSFTQTVNKIDEEGNKENDDGKKSKMVPLLNEFPKTRDLLPEIREFADKVLVKLEAAIERLDINRSNNSIEKLNALDAQIREEACKLEDLLESHVSNHFLSQSESLGGEFHKSSFFLDLHEINQDIDSFTKSMKKFKEEYIKELSDPLPGKDDHVVSSRTDHFVGNRSKMVGLSDQVRIIEGMLTSLSRRFFVVYSLVGMAGIGKTTLAKEVYEDPSVLIHFECHAWVTVGPKYQLKEILQCIIAQANPGIRKLLMEGDERMADLERTMSENLKGRRYLIVLDDVWNSNVCTDLKRLLPDDNNGSRVLLTTRLRGVARSASQNDVHETRFMNEKESWDLLREKVFGDDSCPPQLEKIGKKIAENCDGLPLTIITVADLLFKAEKSIGYWNKATEKQSPIFMDAYDQMTTVLLPSYKYLPQHLKACFLCMGVFPPNYVIPRSKLIKLWSVEGFLEPEQFRTIEDLCIECLNELTSRSLVMIHQESSGSFFGETTYTIKTCKLHSSFWHLCNREAGKNKFSHVINSYADSLAEGMKSQRRLCVHNNVLFGIKDAYNSMASISTTRSLLCTGPYHQYPVPICFDLMLLKILDALTIRFYEFPNEILKLLQLKYLALNFNGQLPPSISKLRKLQCLIVRRNLTLKSAGCPSSLPLEIWDMKKLKHLQIIGSNLQDPCDGVLLDGLLTLLDVSAHSCTKSVFRRIPNLEKLGIRIELAPNVVESFRCFDHISNLKKLVSLKCVVVNPIFGSEVVAPPPPLSIFSSSLTKLSLSGFGYPWEEMSTISSLRNLEVLKLRCYAFRGPKWEVEDYGFRRLGFLLIEDTDLVHWTVGDDSFRWLKCLRLKHCYKLEEIPQEFGESLTRIEVVDCSLLAVTWAKQIKEHRMESVYGFGDVFVHSTL</sequence>
<keyword evidence="5" id="KW-0433">Leucine-rich repeat</keyword>
<organism evidence="14 15">
    <name type="scientific">Rehmannia glutinosa</name>
    <name type="common">Chinese foxglove</name>
    <dbReference type="NCBI Taxonomy" id="99300"/>
    <lineage>
        <taxon>Eukaryota</taxon>
        <taxon>Viridiplantae</taxon>
        <taxon>Streptophyta</taxon>
        <taxon>Embryophyta</taxon>
        <taxon>Tracheophyta</taxon>
        <taxon>Spermatophyta</taxon>
        <taxon>Magnoliopsida</taxon>
        <taxon>eudicotyledons</taxon>
        <taxon>Gunneridae</taxon>
        <taxon>Pentapetalae</taxon>
        <taxon>asterids</taxon>
        <taxon>lamiids</taxon>
        <taxon>Lamiales</taxon>
        <taxon>Orobanchaceae</taxon>
        <taxon>Rehmannieae</taxon>
        <taxon>Rehmannia</taxon>
    </lineage>
</organism>
<evidence type="ECO:0000256" key="8">
    <source>
        <dbReference type="ARBA" id="ARBA00022741"/>
    </source>
</evidence>
<proteinExistence type="inferred from homology"/>
<accession>A0ABR0XZY2</accession>
<evidence type="ECO:0000256" key="3">
    <source>
        <dbReference type="ARBA" id="ARBA00008894"/>
    </source>
</evidence>
<dbReference type="SUPFAM" id="SSF52540">
    <property type="entry name" value="P-loop containing nucleoside triphosphate hydrolases"/>
    <property type="match status" value="1"/>
</dbReference>
<evidence type="ECO:0000256" key="11">
    <source>
        <dbReference type="SAM" id="Phobius"/>
    </source>
</evidence>
<dbReference type="InterPro" id="IPR002182">
    <property type="entry name" value="NB-ARC"/>
</dbReference>
<evidence type="ECO:0000256" key="7">
    <source>
        <dbReference type="ARBA" id="ARBA00022737"/>
    </source>
</evidence>
<dbReference type="InterPro" id="IPR036388">
    <property type="entry name" value="WH-like_DNA-bd_sf"/>
</dbReference>
<dbReference type="Gene3D" id="1.10.10.10">
    <property type="entry name" value="Winged helix-like DNA-binding domain superfamily/Winged helix DNA-binding domain"/>
    <property type="match status" value="1"/>
</dbReference>
<keyword evidence="11" id="KW-1133">Transmembrane helix</keyword>
<keyword evidence="15" id="KW-1185">Reference proteome</keyword>
<dbReference type="InterPro" id="IPR044974">
    <property type="entry name" value="Disease_R_plants"/>
</dbReference>
<dbReference type="Gene3D" id="3.40.50.300">
    <property type="entry name" value="P-loop containing nucleotide triphosphate hydrolases"/>
    <property type="match status" value="1"/>
</dbReference>
<keyword evidence="6" id="KW-0381">Hypersensitive response</keyword>
<comment type="similarity">
    <text evidence="3">Belongs to the disease resistance NB-LRR family.</text>
</comment>
<keyword evidence="9" id="KW-0611">Plant defense</keyword>
<keyword evidence="11" id="KW-0812">Transmembrane</keyword>
<evidence type="ECO:0000256" key="10">
    <source>
        <dbReference type="ARBA" id="ARBA00022840"/>
    </source>
</evidence>
<feature type="domain" description="NB-ARC" evidence="12">
    <location>
        <begin position="382"/>
        <end position="540"/>
    </location>
</feature>
<dbReference type="Proteomes" id="UP001318860">
    <property type="component" value="Unassembled WGS sequence"/>
</dbReference>
<feature type="transmembrane region" description="Helical" evidence="11">
    <location>
        <begin position="12"/>
        <end position="35"/>
    </location>
</feature>
<evidence type="ECO:0000256" key="4">
    <source>
        <dbReference type="ARBA" id="ARBA00022490"/>
    </source>
</evidence>
<evidence type="ECO:0000313" key="15">
    <source>
        <dbReference type="Proteomes" id="UP001318860"/>
    </source>
</evidence>
<comment type="function">
    <text evidence="1">Confers resistance to late blight (Phytophthora infestans) races carrying the avirulence gene Avr1. Resistance proteins guard the plant against pathogens that contain an appropriate avirulence protein via an indirect interaction with this avirulence protein. That triggers a defense system including the hypersensitive response, which restricts the pathogen growth.</text>
</comment>
<feature type="domain" description="Disease resistance protein winged helix" evidence="13">
    <location>
        <begin position="623"/>
        <end position="694"/>
    </location>
</feature>
<dbReference type="PANTHER" id="PTHR23155:SF1152">
    <property type="entry name" value="AAA+ ATPASE DOMAIN-CONTAINING PROTEIN"/>
    <property type="match status" value="1"/>
</dbReference>
<dbReference type="InterPro" id="IPR027417">
    <property type="entry name" value="P-loop_NTPase"/>
</dbReference>
<dbReference type="SUPFAM" id="SSF52058">
    <property type="entry name" value="L domain-like"/>
    <property type="match status" value="1"/>
</dbReference>
<evidence type="ECO:0000313" key="14">
    <source>
        <dbReference type="EMBL" id="KAK6164638.1"/>
    </source>
</evidence>
<dbReference type="Gene3D" id="1.10.8.430">
    <property type="entry name" value="Helical domain of apoptotic protease-activating factors"/>
    <property type="match status" value="1"/>
</dbReference>
<evidence type="ECO:0000256" key="2">
    <source>
        <dbReference type="ARBA" id="ARBA00004496"/>
    </source>
</evidence>
<keyword evidence="10" id="KW-0067">ATP-binding</keyword>
<reference evidence="14 15" key="1">
    <citation type="journal article" date="2021" name="Comput. Struct. Biotechnol. J.">
        <title>De novo genome assembly of the potent medicinal plant Rehmannia glutinosa using nanopore technology.</title>
        <authorList>
            <person name="Ma L."/>
            <person name="Dong C."/>
            <person name="Song C."/>
            <person name="Wang X."/>
            <person name="Zheng X."/>
            <person name="Niu Y."/>
            <person name="Chen S."/>
            <person name="Feng W."/>
        </authorList>
    </citation>
    <scope>NUCLEOTIDE SEQUENCE [LARGE SCALE GENOMIC DNA]</scope>
    <source>
        <strain evidence="14">DH-2019</strain>
    </source>
</reference>
<dbReference type="PANTHER" id="PTHR23155">
    <property type="entry name" value="DISEASE RESISTANCE PROTEIN RP"/>
    <property type="match status" value="1"/>
</dbReference>
<evidence type="ECO:0000259" key="12">
    <source>
        <dbReference type="Pfam" id="PF00931"/>
    </source>
</evidence>
<name>A0ABR0XZY2_REHGL</name>
<dbReference type="PRINTS" id="PR00364">
    <property type="entry name" value="DISEASERSIST"/>
</dbReference>
<dbReference type="InterPro" id="IPR032675">
    <property type="entry name" value="LRR_dom_sf"/>
</dbReference>
<dbReference type="EMBL" id="JABTTQ020000001">
    <property type="protein sequence ID" value="KAK6164638.1"/>
    <property type="molecule type" value="Genomic_DNA"/>
</dbReference>
<dbReference type="InterPro" id="IPR042197">
    <property type="entry name" value="Apaf_helical"/>
</dbReference>
<evidence type="ECO:0000256" key="1">
    <source>
        <dbReference type="ARBA" id="ARBA00002074"/>
    </source>
</evidence>